<keyword evidence="4" id="KW-1185">Reference proteome</keyword>
<evidence type="ECO:0000313" key="4">
    <source>
        <dbReference type="Proteomes" id="UP001145087"/>
    </source>
</evidence>
<protein>
    <submittedName>
        <fullName evidence="3">Porin family protein</fullName>
    </submittedName>
</protein>
<proteinExistence type="predicted"/>
<comment type="caution">
    <text evidence="3">The sequence shown here is derived from an EMBL/GenBank/DDBJ whole genome shotgun (WGS) entry which is preliminary data.</text>
</comment>
<dbReference type="RefSeq" id="WP_343334261.1">
    <property type="nucleotide sequence ID" value="NZ_JAPOHD010000029.1"/>
</dbReference>
<evidence type="ECO:0000259" key="2">
    <source>
        <dbReference type="Pfam" id="PF13568"/>
    </source>
</evidence>
<reference evidence="3" key="1">
    <citation type="submission" date="2022-11" db="EMBL/GenBank/DDBJ databases">
        <title>Marilongibacter aestuarii gen. nov., sp. nov., isolated from tidal flat sediment.</title>
        <authorList>
            <person name="Jiayan W."/>
        </authorList>
    </citation>
    <scope>NUCLEOTIDE SEQUENCE</scope>
    <source>
        <strain evidence="3">Z1-6</strain>
    </source>
</reference>
<dbReference type="InterPro" id="IPR025665">
    <property type="entry name" value="Beta-barrel_OMP_2"/>
</dbReference>
<keyword evidence="1" id="KW-0175">Coiled coil</keyword>
<sequence length="235" mass="26557">MKKILILLGLIVVANCAQSQILISLLLGDKLNSADLEFGLEGGVNFTQIYGFESSSNLANLNLGFYFDIRMKDQLFLHTGLQAQSRFGLRNLTENDLEFLEAEIEDVEGKYSQKVKTFTVPILANYKFKNHMYVEAGPQFGWNYNSYVEFESDVDNREVKIKDYNDDLLNWFNAGVAFGTGYKLLNGEGWTIGVRYYQGFTKVFKDRSGSNHNSFTIKVNIPIGVASAKHGKDLK</sequence>
<name>A0A9X3J7F7_9BACT</name>
<feature type="domain" description="Outer membrane protein beta-barrel" evidence="2">
    <location>
        <begin position="34"/>
        <end position="204"/>
    </location>
</feature>
<dbReference type="AlphaFoldDB" id="A0A9X3J7F7"/>
<evidence type="ECO:0000256" key="1">
    <source>
        <dbReference type="SAM" id="Coils"/>
    </source>
</evidence>
<dbReference type="Proteomes" id="UP001145087">
    <property type="component" value="Unassembled WGS sequence"/>
</dbReference>
<dbReference type="Pfam" id="PF13568">
    <property type="entry name" value="OMP_b-brl_2"/>
    <property type="match status" value="1"/>
</dbReference>
<organism evidence="3 4">
    <name type="scientific">Draconibacterium aestuarii</name>
    <dbReference type="NCBI Taxonomy" id="2998507"/>
    <lineage>
        <taxon>Bacteria</taxon>
        <taxon>Pseudomonadati</taxon>
        <taxon>Bacteroidota</taxon>
        <taxon>Bacteroidia</taxon>
        <taxon>Marinilabiliales</taxon>
        <taxon>Prolixibacteraceae</taxon>
        <taxon>Draconibacterium</taxon>
    </lineage>
</organism>
<gene>
    <name evidence="3" type="ORF">OU798_16380</name>
</gene>
<evidence type="ECO:0000313" key="3">
    <source>
        <dbReference type="EMBL" id="MCY1721932.1"/>
    </source>
</evidence>
<accession>A0A9X3J7F7</accession>
<feature type="coiled-coil region" evidence="1">
    <location>
        <begin position="90"/>
        <end position="117"/>
    </location>
</feature>
<dbReference type="EMBL" id="JAPOHD010000029">
    <property type="protein sequence ID" value="MCY1721932.1"/>
    <property type="molecule type" value="Genomic_DNA"/>
</dbReference>